<reference evidence="5" key="2">
    <citation type="submission" date="2025-08" db="UniProtKB">
        <authorList>
            <consortium name="Ensembl"/>
        </authorList>
    </citation>
    <scope>IDENTIFICATION</scope>
</reference>
<dbReference type="InParanoid" id="A0A671U255"/>
<keyword evidence="1" id="KW-0677">Repeat</keyword>
<dbReference type="Ensembl" id="ENSSAUT00010008267.1">
    <property type="protein sequence ID" value="ENSSAUP00010007731.1"/>
    <property type="gene ID" value="ENSSAUG00010003846.1"/>
</dbReference>
<reference evidence="5" key="1">
    <citation type="submission" date="2021-04" db="EMBL/GenBank/DDBJ databases">
        <authorList>
            <consortium name="Wellcome Sanger Institute Data Sharing"/>
        </authorList>
    </citation>
    <scope>NUCLEOTIDE SEQUENCE [LARGE SCALE GENOMIC DNA]</scope>
</reference>
<dbReference type="PANTHER" id="PTHR33946:SF4">
    <property type="entry name" value="COAGULATION FACTOR XI"/>
    <property type="match status" value="1"/>
</dbReference>
<proteinExistence type="predicted"/>
<keyword evidence="3" id="KW-0732">Signal</keyword>
<dbReference type="InterPro" id="IPR003609">
    <property type="entry name" value="Pan_app"/>
</dbReference>
<dbReference type="Proteomes" id="UP000472265">
    <property type="component" value="Chromosome 3"/>
</dbReference>
<sequence>MGTHFILVGLLFICGLSLGLECSRELLVNVNFPGADMKSPWSPDAEHCQYLCTQHPTCLFFSFIRQFFCYLKATPSGQPKHQHPILGITSGFSLKPCYPDQQPCLPRVHHHVVFHGGTYQSLFTADHEECQRACTHDPDCQFFAFFKKDFPHARFQCHLKFSWKIPRIPRIKQSASRISGFSQRLQQTQNFATACESKLFPHTNIPGFNIDVLPAVSPEHCQAFCSVRPLCTYFSYISHTFKCYLKSNPHQMARTAAAGITSGLPTRFCQPNNNWIKKTYVGIDFPHSDIRNFKSDGVESCRRTCTEDPNCQYFSIVARRLCFLKRVITMPVPAIQKEVNFVSGFSLRNCQYKAT</sequence>
<reference evidence="5" key="3">
    <citation type="submission" date="2025-09" db="UniProtKB">
        <authorList>
            <consortium name="Ensembl"/>
        </authorList>
    </citation>
    <scope>IDENTIFICATION</scope>
</reference>
<evidence type="ECO:0000256" key="2">
    <source>
        <dbReference type="ARBA" id="ARBA00023157"/>
    </source>
</evidence>
<protein>
    <recommendedName>
        <fullName evidence="4">Apple domain-containing protein</fullName>
    </recommendedName>
</protein>
<name>A0A671U255_SPAAU</name>
<dbReference type="OMA" id="HNENCTS"/>
<feature type="domain" description="Apple" evidence="4">
    <location>
        <begin position="22"/>
        <end position="97"/>
    </location>
</feature>
<evidence type="ECO:0000313" key="5">
    <source>
        <dbReference type="Ensembl" id="ENSSAUP00010007731.1"/>
    </source>
</evidence>
<dbReference type="SMART" id="SM00223">
    <property type="entry name" value="APPLE"/>
    <property type="match status" value="4"/>
</dbReference>
<dbReference type="Gene3D" id="3.50.4.10">
    <property type="entry name" value="Hepatocyte Growth Factor"/>
    <property type="match status" value="4"/>
</dbReference>
<dbReference type="SUPFAM" id="SSF57414">
    <property type="entry name" value="Hairpin loop containing domain-like"/>
    <property type="match status" value="2"/>
</dbReference>
<keyword evidence="2" id="KW-1015">Disulfide bond</keyword>
<dbReference type="PROSITE" id="PS50948">
    <property type="entry name" value="PAN"/>
    <property type="match status" value="2"/>
</dbReference>
<evidence type="ECO:0000259" key="4">
    <source>
        <dbReference type="PROSITE" id="PS50948"/>
    </source>
</evidence>
<dbReference type="Pfam" id="PF14295">
    <property type="entry name" value="PAN_4"/>
    <property type="match status" value="1"/>
</dbReference>
<dbReference type="Pfam" id="PF00024">
    <property type="entry name" value="PAN_1"/>
    <property type="match status" value="3"/>
</dbReference>
<evidence type="ECO:0000256" key="1">
    <source>
        <dbReference type="ARBA" id="ARBA00022737"/>
    </source>
</evidence>
<dbReference type="CDD" id="cd01100">
    <property type="entry name" value="APPLE_Factor_XI_like"/>
    <property type="match status" value="4"/>
</dbReference>
<evidence type="ECO:0000313" key="6">
    <source>
        <dbReference type="Proteomes" id="UP000472265"/>
    </source>
</evidence>
<dbReference type="GeneTree" id="ENSGT00940000169449"/>
<feature type="signal peptide" evidence="3">
    <location>
        <begin position="1"/>
        <end position="19"/>
    </location>
</feature>
<feature type="chain" id="PRO_5025546160" description="Apple domain-containing protein" evidence="3">
    <location>
        <begin position="20"/>
        <end position="355"/>
    </location>
</feature>
<feature type="domain" description="Apple" evidence="4">
    <location>
        <begin position="195"/>
        <end position="269"/>
    </location>
</feature>
<dbReference type="PANTHER" id="PTHR33946">
    <property type="match status" value="1"/>
</dbReference>
<dbReference type="AlphaFoldDB" id="A0A671U255"/>
<gene>
    <name evidence="5" type="primary">LOC115576978</name>
</gene>
<dbReference type="InterPro" id="IPR000177">
    <property type="entry name" value="Apple"/>
</dbReference>
<keyword evidence="6" id="KW-1185">Reference proteome</keyword>
<dbReference type="GO" id="GO:0005576">
    <property type="term" value="C:extracellular region"/>
    <property type="evidence" value="ECO:0007669"/>
    <property type="project" value="InterPro"/>
</dbReference>
<evidence type="ECO:0000256" key="3">
    <source>
        <dbReference type="SAM" id="SignalP"/>
    </source>
</evidence>
<organism evidence="5 6">
    <name type="scientific">Sparus aurata</name>
    <name type="common">Gilthead sea bream</name>
    <dbReference type="NCBI Taxonomy" id="8175"/>
    <lineage>
        <taxon>Eukaryota</taxon>
        <taxon>Metazoa</taxon>
        <taxon>Chordata</taxon>
        <taxon>Craniata</taxon>
        <taxon>Vertebrata</taxon>
        <taxon>Euteleostomi</taxon>
        <taxon>Actinopterygii</taxon>
        <taxon>Neopterygii</taxon>
        <taxon>Teleostei</taxon>
        <taxon>Neoteleostei</taxon>
        <taxon>Acanthomorphata</taxon>
        <taxon>Eupercaria</taxon>
        <taxon>Spariformes</taxon>
        <taxon>Sparidae</taxon>
        <taxon>Sparus</taxon>
    </lineage>
</organism>
<dbReference type="GO" id="GO:0006508">
    <property type="term" value="P:proteolysis"/>
    <property type="evidence" value="ECO:0007669"/>
    <property type="project" value="InterPro"/>
</dbReference>
<accession>A0A671U255</accession>